<dbReference type="GO" id="GO:0005743">
    <property type="term" value="C:mitochondrial inner membrane"/>
    <property type="evidence" value="ECO:0007669"/>
    <property type="project" value="UniProtKB-SubCell"/>
</dbReference>
<dbReference type="InterPro" id="IPR019991">
    <property type="entry name" value="GTP-bd_ribosome_bgen"/>
</dbReference>
<feature type="binding site" evidence="4">
    <location>
        <begin position="99"/>
        <end position="102"/>
    </location>
    <ligand>
        <name>GTP</name>
        <dbReference type="ChEBI" id="CHEBI:37565"/>
    </ligand>
</feature>
<reference evidence="7 8" key="1">
    <citation type="journal article" date="2024" name="Science">
        <title>Giant polyketide synthase enzymes in the biosynthesis of giant marine polyether toxins.</title>
        <authorList>
            <person name="Fallon T.R."/>
            <person name="Shende V.V."/>
            <person name="Wierzbicki I.H."/>
            <person name="Pendleton A.L."/>
            <person name="Watervoot N.F."/>
            <person name="Auber R.P."/>
            <person name="Gonzalez D.J."/>
            <person name="Wisecaver J.H."/>
            <person name="Moore B.S."/>
        </authorList>
    </citation>
    <scope>NUCLEOTIDE SEQUENCE [LARGE SCALE GENOMIC DNA]</scope>
    <source>
        <strain evidence="7 8">12B1</strain>
    </source>
</reference>
<evidence type="ECO:0000313" key="7">
    <source>
        <dbReference type="EMBL" id="KAL1499983.1"/>
    </source>
</evidence>
<keyword evidence="8" id="KW-1185">Reference proteome</keyword>
<dbReference type="GO" id="GO:0032543">
    <property type="term" value="P:mitochondrial translation"/>
    <property type="evidence" value="ECO:0007669"/>
    <property type="project" value="TreeGrafter"/>
</dbReference>
<evidence type="ECO:0000256" key="1">
    <source>
        <dbReference type="ARBA" id="ARBA00022741"/>
    </source>
</evidence>
<dbReference type="InterPro" id="IPR016478">
    <property type="entry name" value="GTPase_MTG1"/>
</dbReference>
<evidence type="ECO:0000313" key="8">
    <source>
        <dbReference type="Proteomes" id="UP001515480"/>
    </source>
</evidence>
<feature type="region of interest" description="Disordered" evidence="5">
    <location>
        <begin position="19"/>
        <end position="40"/>
    </location>
</feature>
<dbReference type="SUPFAM" id="SSF52540">
    <property type="entry name" value="P-loop containing nucleoside triphosphate hydrolases"/>
    <property type="match status" value="1"/>
</dbReference>
<gene>
    <name evidence="7" type="ORF">AB1Y20_012661</name>
</gene>
<sequence>MAAWAVLCALAPPHAPHRPHPLASLVSSASRHPRLDESEGRPPIEWYPGHIAKAERLMAEVLSMVDVVVELRDARAPLATTHPLLPSWIGSRAHLLVVNRVDAVSERAAAQWERSLRSAGGEPLFVDAKRGAGVPELKRAILRAGKRVNERRRRRGINPRAVRAAILGYPNVGKSALINRLVGQRKAKSENRPGVTRGFTWIRIDRDVQLLDSPGIIPAKQVSQAAAYRLAMCDDIGSAAYDKQGVAAALYERLLHVEGENPSFARLDILRERWGVPLDQPNGEVYLERLAESRFTGDVDRAATTLLKDFRSGLIGPICLEIPEMIQL</sequence>
<feature type="binding site" evidence="4">
    <location>
        <position position="215"/>
    </location>
    <ligand>
        <name>GTP</name>
        <dbReference type="ChEBI" id="CHEBI:37565"/>
    </ligand>
</feature>
<dbReference type="Proteomes" id="UP001515480">
    <property type="component" value="Unassembled WGS sequence"/>
</dbReference>
<name>A0AB34IJD5_PRYPA</name>
<proteinExistence type="inferred from homology"/>
<accession>A0AB34IJD5</accession>
<keyword evidence="2 3" id="KW-0342">GTP-binding</keyword>
<dbReference type="InterPro" id="IPR006073">
    <property type="entry name" value="GTP-bd"/>
</dbReference>
<dbReference type="CDD" id="cd01856">
    <property type="entry name" value="YlqF"/>
    <property type="match status" value="1"/>
</dbReference>
<comment type="caution">
    <text evidence="7">The sequence shown here is derived from an EMBL/GenBank/DDBJ whole genome shotgun (WGS) entry which is preliminary data.</text>
</comment>
<dbReference type="InterPro" id="IPR027417">
    <property type="entry name" value="P-loop_NTPase"/>
</dbReference>
<evidence type="ECO:0000256" key="5">
    <source>
        <dbReference type="SAM" id="MobiDB-lite"/>
    </source>
</evidence>
<keyword evidence="3" id="KW-0496">Mitochondrion</keyword>
<keyword evidence="1 3" id="KW-0547">Nucleotide-binding</keyword>
<evidence type="ECO:0000256" key="3">
    <source>
        <dbReference type="PIRNR" id="PIRNR006230"/>
    </source>
</evidence>
<feature type="domain" description="G" evidence="6">
    <location>
        <begin position="164"/>
        <end position="221"/>
    </location>
</feature>
<dbReference type="EMBL" id="JBGBPQ010000024">
    <property type="protein sequence ID" value="KAL1499983.1"/>
    <property type="molecule type" value="Genomic_DNA"/>
</dbReference>
<dbReference type="PANTHER" id="PTHR45782:SF5">
    <property type="entry name" value="DAR GTPASE 3, CHLOROPLASTIC"/>
    <property type="match status" value="1"/>
</dbReference>
<dbReference type="Pfam" id="PF01926">
    <property type="entry name" value="MMR_HSR1"/>
    <property type="match status" value="1"/>
</dbReference>
<dbReference type="GO" id="GO:0003924">
    <property type="term" value="F:GTPase activity"/>
    <property type="evidence" value="ECO:0007669"/>
    <property type="project" value="TreeGrafter"/>
</dbReference>
<dbReference type="GO" id="GO:0005525">
    <property type="term" value="F:GTP binding"/>
    <property type="evidence" value="ECO:0007669"/>
    <property type="project" value="UniProtKB-KW"/>
</dbReference>
<evidence type="ECO:0000256" key="4">
    <source>
        <dbReference type="PIRSR" id="PIRSR006230-1"/>
    </source>
</evidence>
<organism evidence="7 8">
    <name type="scientific">Prymnesium parvum</name>
    <name type="common">Toxic golden alga</name>
    <dbReference type="NCBI Taxonomy" id="97485"/>
    <lineage>
        <taxon>Eukaryota</taxon>
        <taxon>Haptista</taxon>
        <taxon>Haptophyta</taxon>
        <taxon>Prymnesiophyceae</taxon>
        <taxon>Prymnesiales</taxon>
        <taxon>Prymnesiaceae</taxon>
        <taxon>Prymnesium</taxon>
    </lineage>
</organism>
<evidence type="ECO:0000259" key="6">
    <source>
        <dbReference type="Pfam" id="PF01926"/>
    </source>
</evidence>
<comment type="similarity">
    <text evidence="3">Belongs to the TRAFAC class YlqF/YawG GTPase family. MTG1 subfamily.</text>
</comment>
<dbReference type="AlphaFoldDB" id="A0AB34IJD5"/>
<protein>
    <recommendedName>
        <fullName evidence="3">Mitochondrial GTPase 1</fullName>
    </recommendedName>
</protein>
<evidence type="ECO:0000256" key="2">
    <source>
        <dbReference type="ARBA" id="ARBA00023134"/>
    </source>
</evidence>
<dbReference type="NCBIfam" id="TIGR03596">
    <property type="entry name" value="GTPase_YlqF"/>
    <property type="match status" value="1"/>
</dbReference>
<comment type="subcellular location">
    <subcellularLocation>
        <location evidence="3">Mitochondrion inner membrane</location>
        <topology evidence="3">Peripheral membrane protein</topology>
    </subcellularLocation>
</comment>
<dbReference type="PIRSF" id="PIRSF006230">
    <property type="entry name" value="MG442"/>
    <property type="match status" value="1"/>
</dbReference>
<dbReference type="PRINTS" id="PR00326">
    <property type="entry name" value="GTP1OBG"/>
</dbReference>
<dbReference type="PANTHER" id="PTHR45782">
    <property type="entry name" value="MITOCHONDRIAL RIBOSOME-ASSOCIATED GTPASE 1"/>
    <property type="match status" value="1"/>
</dbReference>
<dbReference type="InterPro" id="IPR023179">
    <property type="entry name" value="GTP-bd_ortho_bundle_sf"/>
</dbReference>
<dbReference type="Gene3D" id="1.10.1580.10">
    <property type="match status" value="1"/>
</dbReference>
<dbReference type="Gene3D" id="3.40.50.300">
    <property type="entry name" value="P-loop containing nucleotide triphosphate hydrolases"/>
    <property type="match status" value="1"/>
</dbReference>